<dbReference type="GO" id="GO:0003735">
    <property type="term" value="F:structural constituent of ribosome"/>
    <property type="evidence" value="ECO:0007669"/>
    <property type="project" value="InterPro"/>
</dbReference>
<dbReference type="GO" id="GO:0015934">
    <property type="term" value="C:large ribosomal subunit"/>
    <property type="evidence" value="ECO:0007669"/>
    <property type="project" value="InterPro"/>
</dbReference>
<evidence type="ECO:0000313" key="10">
    <source>
        <dbReference type="Proteomes" id="UP000374630"/>
    </source>
</evidence>
<dbReference type="RefSeq" id="WP_150354019.1">
    <property type="nucleotide sequence ID" value="NZ_JAFEJW010000027.1"/>
</dbReference>
<evidence type="ECO:0000256" key="3">
    <source>
        <dbReference type="ARBA" id="ARBA00023274"/>
    </source>
</evidence>
<dbReference type="HAMAP" id="MF_00340">
    <property type="entry name" value="Ribosomal_bL32"/>
    <property type="match status" value="1"/>
</dbReference>
<dbReference type="Proteomes" id="UP000345527">
    <property type="component" value="Unassembled WGS sequence"/>
</dbReference>
<organism evidence="8 9">
    <name type="scientific">Bifidobacterium vespertilionis</name>
    <dbReference type="NCBI Taxonomy" id="2562524"/>
    <lineage>
        <taxon>Bacteria</taxon>
        <taxon>Bacillati</taxon>
        <taxon>Actinomycetota</taxon>
        <taxon>Actinomycetes</taxon>
        <taxon>Bifidobacteriales</taxon>
        <taxon>Bifidobacteriaceae</taxon>
        <taxon>Bifidobacterium</taxon>
    </lineage>
</organism>
<evidence type="ECO:0000256" key="6">
    <source>
        <dbReference type="SAM" id="MobiDB-lite"/>
    </source>
</evidence>
<name>A0A5J5DYM8_9BIFI</name>
<evidence type="ECO:0000313" key="9">
    <source>
        <dbReference type="Proteomes" id="UP000345527"/>
    </source>
</evidence>
<proteinExistence type="inferred from homology"/>
<sequence>MALPKVRTSRANTRTRRSNWKAKVQQLATVQTPEGETVRVPQNLAAAVRRGYWKP</sequence>
<keyword evidence="3 5" id="KW-0687">Ribonucleoprotein</keyword>
<accession>A0A5J5DYM8</accession>
<comment type="caution">
    <text evidence="8">The sequence shown here is derived from an EMBL/GenBank/DDBJ whole genome shotgun (WGS) entry which is preliminary data.</text>
</comment>
<dbReference type="InterPro" id="IPR011332">
    <property type="entry name" value="Ribosomal_zn-bd"/>
</dbReference>
<keyword evidence="2 5" id="KW-0689">Ribosomal protein</keyword>
<dbReference type="EMBL" id="RZNZ01000002">
    <property type="protein sequence ID" value="KAA8821978.1"/>
    <property type="molecule type" value="Genomic_DNA"/>
</dbReference>
<evidence type="ECO:0000313" key="8">
    <source>
        <dbReference type="EMBL" id="KAA8823231.1"/>
    </source>
</evidence>
<evidence type="ECO:0000256" key="1">
    <source>
        <dbReference type="ARBA" id="ARBA00008560"/>
    </source>
</evidence>
<dbReference type="InterPro" id="IPR002677">
    <property type="entry name" value="Ribosomal_bL32"/>
</dbReference>
<evidence type="ECO:0000256" key="4">
    <source>
        <dbReference type="ARBA" id="ARBA00035178"/>
    </source>
</evidence>
<dbReference type="Proteomes" id="UP000374630">
    <property type="component" value="Unassembled WGS sequence"/>
</dbReference>
<reference evidence="9 10" key="1">
    <citation type="journal article" date="2019" name="Syst. Appl. Microbiol.">
        <title>Characterization of Bifidobacterium species in feaces of the Egyptian fruit bat: Description of B. vespertilionis sp. nov. and B. rousetti sp. nov.</title>
        <authorList>
            <person name="Modesto M."/>
            <person name="Satti M."/>
            <person name="Watanabe K."/>
            <person name="Puglisi E."/>
            <person name="Morelli L."/>
            <person name="Huang C.-H."/>
            <person name="Liou J.-S."/>
            <person name="Miyashita M."/>
            <person name="Tamura T."/>
            <person name="Saito S."/>
            <person name="Mori K."/>
            <person name="Huang L."/>
            <person name="Sciavilla P."/>
            <person name="Sandri C."/>
            <person name="Spiezio C."/>
            <person name="Vitali F."/>
            <person name="Cavalieri D."/>
            <person name="Perpetuini G."/>
            <person name="Tofalo R."/>
            <person name="Bonetti A."/>
            <person name="Arita M."/>
            <person name="Mattarelli P."/>
        </authorList>
    </citation>
    <scope>NUCLEOTIDE SEQUENCE [LARGE SCALE GENOMIC DNA]</scope>
    <source>
        <strain evidence="7 10">RST16</strain>
        <strain evidence="8 9">RST8</strain>
    </source>
</reference>
<dbReference type="AlphaFoldDB" id="A0A5J5DYM8"/>
<dbReference type="EMBL" id="RZOA01000010">
    <property type="protein sequence ID" value="KAA8823231.1"/>
    <property type="molecule type" value="Genomic_DNA"/>
</dbReference>
<dbReference type="GO" id="GO:0006412">
    <property type="term" value="P:translation"/>
    <property type="evidence" value="ECO:0007669"/>
    <property type="project" value="UniProtKB-UniRule"/>
</dbReference>
<evidence type="ECO:0000256" key="5">
    <source>
        <dbReference type="HAMAP-Rule" id="MF_00340"/>
    </source>
</evidence>
<dbReference type="NCBIfam" id="TIGR01031">
    <property type="entry name" value="rpmF_bact"/>
    <property type="match status" value="1"/>
</dbReference>
<keyword evidence="10" id="KW-1185">Reference proteome</keyword>
<evidence type="ECO:0000313" key="7">
    <source>
        <dbReference type="EMBL" id="KAA8821978.1"/>
    </source>
</evidence>
<comment type="similarity">
    <text evidence="1 5">Belongs to the bacterial ribosomal protein bL32 family.</text>
</comment>
<dbReference type="Pfam" id="PF01783">
    <property type="entry name" value="Ribosomal_L32p"/>
    <property type="match status" value="1"/>
</dbReference>
<evidence type="ECO:0000256" key="2">
    <source>
        <dbReference type="ARBA" id="ARBA00022980"/>
    </source>
</evidence>
<dbReference type="SUPFAM" id="SSF57829">
    <property type="entry name" value="Zn-binding ribosomal proteins"/>
    <property type="match status" value="1"/>
</dbReference>
<dbReference type="OrthoDB" id="9807363at2"/>
<feature type="region of interest" description="Disordered" evidence="6">
    <location>
        <begin position="1"/>
        <end position="24"/>
    </location>
</feature>
<protein>
    <recommendedName>
        <fullName evidence="4 5">Large ribosomal subunit protein bL32</fullName>
    </recommendedName>
</protein>
<gene>
    <name evidence="5 8" type="primary">rpmF</name>
    <name evidence="8" type="ORF">EM848_05930</name>
    <name evidence="7" type="ORF">EMO90_01860</name>
</gene>